<sequence length="448" mass="49390">MDQFKKYRKQIIPALVILALIFGFTFLLRKKSVSKPKKTPVNIIGSNVLLYQFFHNKKPFESILISVPVLQDLKNSSSFTIDLDMNADDKFEPNERAVDSVPAPIEKNLPNTFPVTFTDSKLLKKLAGLPKEGKVKVKIKVGESMKELKVKKVNVEIGEIFNPMPGFSGSSLEIPSTSEARVPVFHKSVPDLNGRRGKPNECVQISLANSLLWLAKKYKFEDKMPATSDDLIDELAKDLKWTKNGVKNENILAGKEAFAKRRKLSLKNKKIDNQIVEGESQLWNRIAEELNAGEDVELLIDFKQSPKAKAEKGHAVTVVAANKNKKGKKFLTFHDPATKEGNDTYEVDRNGQIINYPFGITYTNFIISESYVNISPTPTASITPPPTPTSKPNPTNTQSPTSPPSSTPTSGPTYTLTPTPPITSTPSPTVSSSQSPTPSPTTTITPTP</sequence>
<evidence type="ECO:0000313" key="3">
    <source>
        <dbReference type="EMBL" id="OGK43739.1"/>
    </source>
</evidence>
<keyword evidence="2" id="KW-1133">Transmembrane helix</keyword>
<keyword evidence="2" id="KW-0472">Membrane</keyword>
<organism evidence="3 4">
    <name type="scientific">Candidatus Roizmanbacteria bacterium RIFCSPLOWO2_01_FULL_37_16</name>
    <dbReference type="NCBI Taxonomy" id="1802058"/>
    <lineage>
        <taxon>Bacteria</taxon>
        <taxon>Candidatus Roizmaniibacteriota</taxon>
    </lineage>
</organism>
<feature type="region of interest" description="Disordered" evidence="1">
    <location>
        <begin position="378"/>
        <end position="448"/>
    </location>
</feature>
<dbReference type="Proteomes" id="UP000178040">
    <property type="component" value="Unassembled WGS sequence"/>
</dbReference>
<feature type="compositionally biased region" description="Low complexity" evidence="1">
    <location>
        <begin position="424"/>
        <end position="448"/>
    </location>
</feature>
<feature type="transmembrane region" description="Helical" evidence="2">
    <location>
        <begin position="12"/>
        <end position="28"/>
    </location>
</feature>
<comment type="caution">
    <text evidence="3">The sequence shown here is derived from an EMBL/GenBank/DDBJ whole genome shotgun (WGS) entry which is preliminary data.</text>
</comment>
<dbReference type="EMBL" id="MGAI01000039">
    <property type="protein sequence ID" value="OGK43739.1"/>
    <property type="molecule type" value="Genomic_DNA"/>
</dbReference>
<accession>A0A1F7IK55</accession>
<keyword evidence="2" id="KW-0812">Transmembrane</keyword>
<protein>
    <submittedName>
        <fullName evidence="3">Uncharacterized protein</fullName>
    </submittedName>
</protein>
<feature type="compositionally biased region" description="Low complexity" evidence="1">
    <location>
        <begin position="407"/>
        <end position="417"/>
    </location>
</feature>
<dbReference type="AlphaFoldDB" id="A0A1F7IK55"/>
<evidence type="ECO:0000256" key="2">
    <source>
        <dbReference type="SAM" id="Phobius"/>
    </source>
</evidence>
<evidence type="ECO:0000313" key="4">
    <source>
        <dbReference type="Proteomes" id="UP000178040"/>
    </source>
</evidence>
<evidence type="ECO:0000256" key="1">
    <source>
        <dbReference type="SAM" id="MobiDB-lite"/>
    </source>
</evidence>
<reference evidence="3 4" key="1">
    <citation type="journal article" date="2016" name="Nat. Commun.">
        <title>Thousands of microbial genomes shed light on interconnected biogeochemical processes in an aquifer system.</title>
        <authorList>
            <person name="Anantharaman K."/>
            <person name="Brown C.T."/>
            <person name="Hug L.A."/>
            <person name="Sharon I."/>
            <person name="Castelle C.J."/>
            <person name="Probst A.J."/>
            <person name="Thomas B.C."/>
            <person name="Singh A."/>
            <person name="Wilkins M.J."/>
            <person name="Karaoz U."/>
            <person name="Brodie E.L."/>
            <person name="Williams K.H."/>
            <person name="Hubbard S.S."/>
            <person name="Banfield J.F."/>
        </authorList>
    </citation>
    <scope>NUCLEOTIDE SEQUENCE [LARGE SCALE GENOMIC DNA]</scope>
</reference>
<name>A0A1F7IK55_9BACT</name>
<proteinExistence type="predicted"/>
<gene>
    <name evidence="3" type="ORF">A3B40_03460</name>
</gene>